<dbReference type="Pfam" id="PF25272">
    <property type="entry name" value="VERL_C"/>
    <property type="match status" value="1"/>
</dbReference>
<feature type="domain" description="ZP" evidence="3">
    <location>
        <begin position="11"/>
        <end position="281"/>
    </location>
</feature>
<name>A0MCP8_HALCO</name>
<evidence type="ECO:0000259" key="3">
    <source>
        <dbReference type="PROSITE" id="PS51034"/>
    </source>
</evidence>
<dbReference type="InterPro" id="IPR001507">
    <property type="entry name" value="ZP_dom"/>
</dbReference>
<organism evidence="4">
    <name type="scientific">Haliotis corrugata</name>
    <name type="common">Pink abalone</name>
    <dbReference type="NCBI Taxonomy" id="6453"/>
    <lineage>
        <taxon>Eukaryota</taxon>
        <taxon>Metazoa</taxon>
        <taxon>Spiralia</taxon>
        <taxon>Lophotrochozoa</taxon>
        <taxon>Mollusca</taxon>
        <taxon>Gastropoda</taxon>
        <taxon>Vetigastropoda</taxon>
        <taxon>Lepetellida</taxon>
        <taxon>Haliotoidea</taxon>
        <taxon>Haliotidae</taxon>
        <taxon>Haliotis</taxon>
    </lineage>
</organism>
<dbReference type="AlphaFoldDB" id="A0MCP8"/>
<feature type="signal peptide" evidence="2">
    <location>
        <begin position="1"/>
        <end position="18"/>
    </location>
</feature>
<sequence>MSLFPVLLVSVCVTSAWAVIPHGYILSVTPNCGKENAKGAEIAIVTDLDIAARADCASSSANFTSTDGVNFKLSVGYPGFGSHACQFQKRKGARVYVLKMFAPYGSPGAAIHHSQEEYTITCTFDAKNTQLTKQLKVGASRVAPKEVKSWSGKKTNAVIRLLLVDVLGRDVHGQKLATGRKVQLKAFATGTAPKERGLRPVSCDAIGVTTGARFALLRSGCGDGWFIKRNQGFSTRGLSCASPYFSAFSFPNKEPLRFQCNFTVCERNCDGDSCAVDKARRRKSASSDESFIPASSGLISPDKIDHRKSVELVLRRTSNEHPWVARVFIWAPVVIIMAIGVLVSLGAATRACAHRNLARKYEVAPKVSVLSLRPCGCSWDGDPIKSSSHGEGGCMSSWAAQNDLNRLAHLETERPYKIRSSSGVCEIPCNSSHDEVLQKRW</sequence>
<protein>
    <submittedName>
        <fullName evidence="4">Vitelline envelope zona pellucida domain 7</fullName>
    </submittedName>
</protein>
<keyword evidence="1" id="KW-1133">Transmembrane helix</keyword>
<keyword evidence="1" id="KW-0472">Membrane</keyword>
<dbReference type="PROSITE" id="PS51034">
    <property type="entry name" value="ZP_2"/>
    <property type="match status" value="1"/>
</dbReference>
<keyword evidence="2" id="KW-0732">Signal</keyword>
<proteinExistence type="evidence at transcript level"/>
<gene>
    <name evidence="4" type="primary">VEZP7</name>
</gene>
<evidence type="ECO:0000313" key="4">
    <source>
        <dbReference type="EMBL" id="ABE72939.1"/>
    </source>
</evidence>
<evidence type="ECO:0000256" key="2">
    <source>
        <dbReference type="SAM" id="SignalP"/>
    </source>
</evidence>
<evidence type="ECO:0000256" key="1">
    <source>
        <dbReference type="SAM" id="Phobius"/>
    </source>
</evidence>
<feature type="chain" id="PRO_5002627022" evidence="2">
    <location>
        <begin position="19"/>
        <end position="441"/>
    </location>
</feature>
<dbReference type="EMBL" id="DQ453734">
    <property type="protein sequence ID" value="ABE72939.1"/>
    <property type="molecule type" value="mRNA"/>
</dbReference>
<accession>A0MCP8</accession>
<keyword evidence="1" id="KW-0812">Transmembrane</keyword>
<dbReference type="InterPro" id="IPR057371">
    <property type="entry name" value="VERL_C"/>
</dbReference>
<feature type="transmembrane region" description="Helical" evidence="1">
    <location>
        <begin position="327"/>
        <end position="349"/>
    </location>
</feature>
<reference evidence="4" key="1">
    <citation type="journal article" date="2006" name="Proc. Natl. Acad. Sci. U.S.A.">
        <title>Rapidly evolving zona pellucida domain proteins are a major component of the vitelline envelope of abalone eggs.</title>
        <authorList>
            <person name="Aagaard J.E."/>
            <person name="Yi X."/>
            <person name="MacCoss M.J."/>
            <person name="Swanson W.J."/>
        </authorList>
    </citation>
    <scope>NUCLEOTIDE SEQUENCE</scope>
</reference>